<comment type="similarity">
    <text evidence="2 7">Belongs to the membrane-bound acyltransferase family.</text>
</comment>
<dbReference type="PANTHER" id="PTHR13285:SF18">
    <property type="entry name" value="PROTEIN-CYSTEINE N-PALMITOYLTRANSFERASE RASP"/>
    <property type="match status" value="1"/>
</dbReference>
<keyword evidence="7" id="KW-0808">Transferase</keyword>
<proteinExistence type="inferred from homology"/>
<evidence type="ECO:0000313" key="10">
    <source>
        <dbReference type="Proteomes" id="UP000503278"/>
    </source>
</evidence>
<keyword evidence="4 8" id="KW-0812">Transmembrane</keyword>
<dbReference type="PANTHER" id="PTHR13285">
    <property type="entry name" value="ACYLTRANSFERASE"/>
    <property type="match status" value="1"/>
</dbReference>
<keyword evidence="3 7" id="KW-1003">Cell membrane</keyword>
<name>A0A7L5E7A7_9SPHI</name>
<dbReference type="Pfam" id="PF03062">
    <property type="entry name" value="MBOAT"/>
    <property type="match status" value="1"/>
</dbReference>
<dbReference type="InterPro" id="IPR051085">
    <property type="entry name" value="MB_O-acyltransferase"/>
</dbReference>
<dbReference type="GO" id="GO:0005886">
    <property type="term" value="C:plasma membrane"/>
    <property type="evidence" value="ECO:0007669"/>
    <property type="project" value="UniProtKB-SubCell"/>
</dbReference>
<comment type="subcellular location">
    <subcellularLocation>
        <location evidence="1">Cell membrane</location>
        <topology evidence="1">Multi-pass membrane protein</topology>
    </subcellularLocation>
</comment>
<feature type="transmembrane region" description="Helical" evidence="8">
    <location>
        <begin position="46"/>
        <end position="64"/>
    </location>
</feature>
<evidence type="ECO:0000256" key="3">
    <source>
        <dbReference type="ARBA" id="ARBA00022475"/>
    </source>
</evidence>
<dbReference type="PIRSF" id="PIRSF500217">
    <property type="entry name" value="AlgI"/>
    <property type="match status" value="1"/>
</dbReference>
<feature type="transmembrane region" description="Helical" evidence="8">
    <location>
        <begin position="414"/>
        <end position="430"/>
    </location>
</feature>
<feature type="transmembrane region" description="Helical" evidence="8">
    <location>
        <begin position="307"/>
        <end position="324"/>
    </location>
</feature>
<feature type="transmembrane region" description="Helical" evidence="8">
    <location>
        <begin position="76"/>
        <end position="95"/>
    </location>
</feature>
<evidence type="ECO:0000256" key="6">
    <source>
        <dbReference type="ARBA" id="ARBA00023136"/>
    </source>
</evidence>
<dbReference type="GO" id="GO:0016746">
    <property type="term" value="F:acyltransferase activity"/>
    <property type="evidence" value="ECO:0007669"/>
    <property type="project" value="UniProtKB-KW"/>
</dbReference>
<sequence length="475" mass="55862">MNFITIDYAIFLMVTFGIYWALNKNLKVQNVFILIANYIFYGWWDYRFLLLIFVCANLDYFIGIKMYKADKLVKRRYLNLSLCLNIGVLFIFKYFKFFISSFHDALGSIGIKDNLHTLNIILPVGLSFFTFQTLSYSLDIFKGKIAPTTNYVVFLSFTSFFPQLLAGPIERAAQLVPQLSNKRYFNYYQAVDGLRQIAYGVFKKVVIADHLALRVNSIFYNYQTATSGELFKGMIFFVIELYTDFSGYSDIAIGTGKLFGFKLVTNFKTPFFAKTIPEAWTRWHISLTTWFRDYVYLPLVRRNKNRLMWRLYCTILLFVLIGLWHGANFTFVTFGILHGLYYIPNILSKRSSTIKNGITYLKEDPYLSKVSIVFTFLLVALTTVLFRAPDVHVAFIYYKRLFMFQGLSMPDHDTTKWVIILVLFFAFEWIQQHKSHQFEISKLYRPYRIAVEFCTVIAILYFGFFGQATFYYFKF</sequence>
<gene>
    <name evidence="9" type="ORF">HH214_18300</name>
</gene>
<protein>
    <submittedName>
        <fullName evidence="9">MBOAT family protein</fullName>
    </submittedName>
</protein>
<evidence type="ECO:0000256" key="2">
    <source>
        <dbReference type="ARBA" id="ARBA00010323"/>
    </source>
</evidence>
<dbReference type="InterPro" id="IPR024194">
    <property type="entry name" value="Ac/AlaTfrase_AlgI/DltB"/>
</dbReference>
<dbReference type="InterPro" id="IPR004299">
    <property type="entry name" value="MBOAT_fam"/>
</dbReference>
<evidence type="ECO:0000256" key="7">
    <source>
        <dbReference type="PIRNR" id="PIRNR016636"/>
    </source>
</evidence>
<feature type="transmembrane region" description="Helical" evidence="8">
    <location>
        <begin position="5"/>
        <end position="22"/>
    </location>
</feature>
<dbReference type="PIRSF" id="PIRSF016636">
    <property type="entry name" value="AlgI_DltB"/>
    <property type="match status" value="1"/>
</dbReference>
<evidence type="ECO:0000256" key="1">
    <source>
        <dbReference type="ARBA" id="ARBA00004651"/>
    </source>
</evidence>
<accession>A0A7L5E7A7</accession>
<feature type="transmembrane region" description="Helical" evidence="8">
    <location>
        <begin position="450"/>
        <end position="473"/>
    </location>
</feature>
<evidence type="ECO:0000313" key="9">
    <source>
        <dbReference type="EMBL" id="QJD97684.1"/>
    </source>
</evidence>
<evidence type="ECO:0000256" key="8">
    <source>
        <dbReference type="SAM" id="Phobius"/>
    </source>
</evidence>
<dbReference type="RefSeq" id="WP_169610074.1">
    <property type="nucleotide sequence ID" value="NZ_CP051682.1"/>
</dbReference>
<keyword evidence="10" id="KW-1185">Reference proteome</keyword>
<feature type="transmembrane region" description="Helical" evidence="8">
    <location>
        <begin position="115"/>
        <end position="134"/>
    </location>
</feature>
<evidence type="ECO:0000256" key="4">
    <source>
        <dbReference type="ARBA" id="ARBA00022692"/>
    </source>
</evidence>
<dbReference type="AlphaFoldDB" id="A0A7L5E7A7"/>
<evidence type="ECO:0000256" key="5">
    <source>
        <dbReference type="ARBA" id="ARBA00022989"/>
    </source>
</evidence>
<reference evidence="9 10" key="1">
    <citation type="submission" date="2020-04" db="EMBL/GenBank/DDBJ databases">
        <title>Genome sequencing of novel species.</title>
        <authorList>
            <person name="Heo J."/>
            <person name="Kim S.-J."/>
            <person name="Kim J.-S."/>
            <person name="Hong S.-B."/>
            <person name="Kwon S.-W."/>
        </authorList>
    </citation>
    <scope>NUCLEOTIDE SEQUENCE [LARGE SCALE GENOMIC DNA]</scope>
    <source>
        <strain evidence="9 10">F39-2</strain>
    </source>
</reference>
<dbReference type="InterPro" id="IPR028362">
    <property type="entry name" value="AlgI"/>
</dbReference>
<dbReference type="KEGG" id="mrob:HH214_18300"/>
<keyword evidence="7" id="KW-0012">Acyltransferase</keyword>
<dbReference type="EMBL" id="CP051682">
    <property type="protein sequence ID" value="QJD97684.1"/>
    <property type="molecule type" value="Genomic_DNA"/>
</dbReference>
<dbReference type="GO" id="GO:0042121">
    <property type="term" value="P:alginic acid biosynthetic process"/>
    <property type="evidence" value="ECO:0007669"/>
    <property type="project" value="InterPro"/>
</dbReference>
<keyword evidence="5 8" id="KW-1133">Transmembrane helix</keyword>
<keyword evidence="6 7" id="KW-0472">Membrane</keyword>
<organism evidence="9 10">
    <name type="scientific">Mucilaginibacter robiniae</name>
    <dbReference type="NCBI Taxonomy" id="2728022"/>
    <lineage>
        <taxon>Bacteria</taxon>
        <taxon>Pseudomonadati</taxon>
        <taxon>Bacteroidota</taxon>
        <taxon>Sphingobacteriia</taxon>
        <taxon>Sphingobacteriales</taxon>
        <taxon>Sphingobacteriaceae</taxon>
        <taxon>Mucilaginibacter</taxon>
    </lineage>
</organism>
<feature type="transmembrane region" description="Helical" evidence="8">
    <location>
        <begin position="330"/>
        <end position="347"/>
    </location>
</feature>
<dbReference type="Proteomes" id="UP000503278">
    <property type="component" value="Chromosome"/>
</dbReference>
<feature type="transmembrane region" description="Helical" evidence="8">
    <location>
        <begin position="367"/>
        <end position="388"/>
    </location>
</feature>